<organism evidence="1 2">
    <name type="scientific">Limnothrix redekei LRLZ20PSL1</name>
    <dbReference type="NCBI Taxonomy" id="3112953"/>
    <lineage>
        <taxon>Bacteria</taxon>
        <taxon>Bacillati</taxon>
        <taxon>Cyanobacteriota</taxon>
        <taxon>Cyanophyceae</taxon>
        <taxon>Pseudanabaenales</taxon>
        <taxon>Pseudanabaenaceae</taxon>
        <taxon>Limnothrix</taxon>
    </lineage>
</organism>
<accession>A0ABW7CED7</accession>
<sequence>MAEIPKVYKRYRGVMLSPQGWQRLQFAEQISATQQNQEKPYTLEQLSHLTQLSPNTLTKVRRREKLVDFQSLLLYFQAFGLDLSEGDYLTSMQVRNIERTKKSTDWAMQVAPPRGQLPINSPFYIHRPPIESLCIEEVVQPGSLVRIKAPRQYGKTSLMARTLSEVRQRGFRTAVVNLQGADRQVLGDLEWFLKWFCASAAKSLGLADRLADQWDPMFGVSYACSEYFENYLLAESDAPLLLVLDELDRLFGYPELATDFFGLLRSWYEQGRYGLENRTIWHKLHIAIIHSTEVWLPLSLNQSPFNVGLLLELPAFTCEQVVTLAQQYQLTAAEEYGHAVFTFLGGNPFLSQLGLFHLAHQKLSLTDLPQQATNPDSIFGSYLRRLLKLLEHQELLETMQQVVRSPKGLELPHTQAFRLQGLGLVTFDQRLAFPSCELFRQFFLTLP</sequence>
<dbReference type="SUPFAM" id="SSF52540">
    <property type="entry name" value="P-loop containing nucleoside triphosphate hydrolases"/>
    <property type="match status" value="1"/>
</dbReference>
<comment type="caution">
    <text evidence="1">The sequence shown here is derived from an EMBL/GenBank/DDBJ whole genome shotgun (WGS) entry which is preliminary data.</text>
</comment>
<dbReference type="Gene3D" id="3.40.50.300">
    <property type="entry name" value="P-loop containing nucleotide triphosphate hydrolases"/>
    <property type="match status" value="1"/>
</dbReference>
<dbReference type="EMBL" id="JAZAQF010000069">
    <property type="protein sequence ID" value="MFG3818358.1"/>
    <property type="molecule type" value="Genomic_DNA"/>
</dbReference>
<reference evidence="2" key="1">
    <citation type="journal article" date="2024" name="Algal Res.">
        <title>Biochemical, toxicological and genomic investigation of a high-biomass producing Limnothrix strain isolated from Italian shallow drinking water reservoir.</title>
        <authorList>
            <person name="Simonazzi M."/>
            <person name="Shishido T.K."/>
            <person name="Delbaje E."/>
            <person name="Wahlsten M."/>
            <person name="Fewer D.P."/>
            <person name="Sivonen K."/>
            <person name="Pezzolesi L."/>
            <person name="Pistocchi R."/>
        </authorList>
    </citation>
    <scope>NUCLEOTIDE SEQUENCE [LARGE SCALE GENOMIC DNA]</scope>
    <source>
        <strain evidence="2">LRLZ20PSL1</strain>
    </source>
</reference>
<dbReference type="Proteomes" id="UP001604335">
    <property type="component" value="Unassembled WGS sequence"/>
</dbReference>
<dbReference type="RefSeq" id="WP_393013667.1">
    <property type="nucleotide sequence ID" value="NZ_JAZAQF010000069.1"/>
</dbReference>
<evidence type="ECO:0000313" key="2">
    <source>
        <dbReference type="Proteomes" id="UP001604335"/>
    </source>
</evidence>
<proteinExistence type="predicted"/>
<keyword evidence="2" id="KW-1185">Reference proteome</keyword>
<protein>
    <submittedName>
        <fullName evidence="1">AAA-like domain-containing protein</fullName>
    </submittedName>
</protein>
<evidence type="ECO:0000313" key="1">
    <source>
        <dbReference type="EMBL" id="MFG3818358.1"/>
    </source>
</evidence>
<name>A0ABW7CED7_9CYAN</name>
<gene>
    <name evidence="1" type="ORF">VPK24_11975</name>
</gene>
<dbReference type="InterPro" id="IPR027417">
    <property type="entry name" value="P-loop_NTPase"/>
</dbReference>
<dbReference type="Pfam" id="PF14516">
    <property type="entry name" value="AAA_35"/>
    <property type="match status" value="1"/>
</dbReference>